<dbReference type="InterPro" id="IPR016032">
    <property type="entry name" value="Sig_transdc_resp-reg_C-effctor"/>
</dbReference>
<dbReference type="InterPro" id="IPR001789">
    <property type="entry name" value="Sig_transdc_resp-reg_receiver"/>
</dbReference>
<feature type="domain" description="Response regulatory" evidence="10">
    <location>
        <begin position="2"/>
        <end position="116"/>
    </location>
</feature>
<dbReference type="SUPFAM" id="SSF52172">
    <property type="entry name" value="CheY-like"/>
    <property type="match status" value="1"/>
</dbReference>
<dbReference type="PROSITE" id="PS50110">
    <property type="entry name" value="RESPONSE_REGULATORY"/>
    <property type="match status" value="1"/>
</dbReference>
<dbReference type="SMART" id="SM00862">
    <property type="entry name" value="Trans_reg_C"/>
    <property type="match status" value="1"/>
</dbReference>
<keyword evidence="13" id="KW-1185">Reference proteome</keyword>
<keyword evidence="2 8" id="KW-0597">Phosphoprotein</keyword>
<dbReference type="AlphaFoldDB" id="A0A8J8MGS0"/>
<evidence type="ECO:0000256" key="8">
    <source>
        <dbReference type="PROSITE-ProRule" id="PRU00169"/>
    </source>
</evidence>
<evidence type="ECO:0000256" key="1">
    <source>
        <dbReference type="ARBA" id="ARBA00018672"/>
    </source>
</evidence>
<dbReference type="CDD" id="cd17574">
    <property type="entry name" value="REC_OmpR"/>
    <property type="match status" value="1"/>
</dbReference>
<evidence type="ECO:0000256" key="5">
    <source>
        <dbReference type="ARBA" id="ARBA00023125"/>
    </source>
</evidence>
<feature type="modified residue" description="4-aspartylphosphate" evidence="8">
    <location>
        <position position="51"/>
    </location>
</feature>
<evidence type="ECO:0000313" key="13">
    <source>
        <dbReference type="Proteomes" id="UP000683246"/>
    </source>
</evidence>
<comment type="function">
    <text evidence="7">May play the central regulatory role in sporulation. It may be an element of the effector pathway responsible for the activation of sporulation genes in response to nutritional stress. Spo0A may act in concert with spo0H (a sigma factor) to control the expression of some genes that are critical to the sporulation process.</text>
</comment>
<dbReference type="Gene3D" id="1.10.10.10">
    <property type="entry name" value="Winged helix-like DNA-binding domain superfamily/Winged helix DNA-binding domain"/>
    <property type="match status" value="1"/>
</dbReference>
<accession>A0A8J8MGS0</accession>
<dbReference type="InterPro" id="IPR036388">
    <property type="entry name" value="WH-like_DNA-bd_sf"/>
</dbReference>
<proteinExistence type="predicted"/>
<dbReference type="RefSeq" id="WP_212696770.1">
    <property type="nucleotide sequence ID" value="NZ_CP058649.1"/>
</dbReference>
<dbReference type="Proteomes" id="UP000683246">
    <property type="component" value="Chromosome"/>
</dbReference>
<sequence length="225" mass="25795">MLILLAEDDPKIGKLLTGLLKKDGYEVDHAVNGEEVLLYCEQNDYDVIVLDWMMPILDGIKTCEKLRLDGIATPILMLTAKDDLDDKVTGLETGADDYVVKPFEYRELLARLNALARRKARTLKKDSINLGQLVIERNSKTLRRNGEIIRLTKREYQLFAILVDNKNQTLPKKVLLDRIWGMDGEVTDNNLETLVRRLRKKIETSDEKLIKNVRGVGYKLEVENV</sequence>
<feature type="DNA-binding region" description="OmpR/PhoB-type" evidence="9">
    <location>
        <begin position="125"/>
        <end position="222"/>
    </location>
</feature>
<evidence type="ECO:0000256" key="2">
    <source>
        <dbReference type="ARBA" id="ARBA00022553"/>
    </source>
</evidence>
<dbReference type="KEGG" id="vpy:HZI73_02945"/>
<keyword evidence="4" id="KW-0805">Transcription regulation</keyword>
<dbReference type="SMART" id="SM00448">
    <property type="entry name" value="REC"/>
    <property type="match status" value="1"/>
</dbReference>
<dbReference type="CDD" id="cd00383">
    <property type="entry name" value="trans_reg_C"/>
    <property type="match status" value="1"/>
</dbReference>
<evidence type="ECO:0000256" key="7">
    <source>
        <dbReference type="ARBA" id="ARBA00024867"/>
    </source>
</evidence>
<evidence type="ECO:0000259" key="11">
    <source>
        <dbReference type="PROSITE" id="PS51755"/>
    </source>
</evidence>
<keyword evidence="5 9" id="KW-0238">DNA-binding</keyword>
<dbReference type="Pfam" id="PF00072">
    <property type="entry name" value="Response_reg"/>
    <property type="match status" value="1"/>
</dbReference>
<reference evidence="12" key="1">
    <citation type="submission" date="2020-07" db="EMBL/GenBank/DDBJ databases">
        <title>Vallitalea pronyensis genome.</title>
        <authorList>
            <person name="Postec A."/>
        </authorList>
    </citation>
    <scope>NUCLEOTIDE SEQUENCE</scope>
    <source>
        <strain evidence="12">FatNI3</strain>
    </source>
</reference>
<feature type="domain" description="OmpR/PhoB-type" evidence="11">
    <location>
        <begin position="125"/>
        <end position="222"/>
    </location>
</feature>
<dbReference type="InterPro" id="IPR039420">
    <property type="entry name" value="WalR-like"/>
</dbReference>
<dbReference type="GO" id="GO:0000156">
    <property type="term" value="F:phosphorelay response regulator activity"/>
    <property type="evidence" value="ECO:0007669"/>
    <property type="project" value="TreeGrafter"/>
</dbReference>
<dbReference type="Gene3D" id="6.10.250.690">
    <property type="match status" value="1"/>
</dbReference>
<dbReference type="InterPro" id="IPR001867">
    <property type="entry name" value="OmpR/PhoB-type_DNA-bd"/>
</dbReference>
<organism evidence="12 13">
    <name type="scientific">Vallitalea pronyensis</name>
    <dbReference type="NCBI Taxonomy" id="1348613"/>
    <lineage>
        <taxon>Bacteria</taxon>
        <taxon>Bacillati</taxon>
        <taxon>Bacillota</taxon>
        <taxon>Clostridia</taxon>
        <taxon>Lachnospirales</taxon>
        <taxon>Vallitaleaceae</taxon>
        <taxon>Vallitalea</taxon>
    </lineage>
</organism>
<dbReference type="GO" id="GO:0006355">
    <property type="term" value="P:regulation of DNA-templated transcription"/>
    <property type="evidence" value="ECO:0007669"/>
    <property type="project" value="InterPro"/>
</dbReference>
<evidence type="ECO:0000256" key="9">
    <source>
        <dbReference type="PROSITE-ProRule" id="PRU01091"/>
    </source>
</evidence>
<name>A0A8J8MGS0_9FIRM</name>
<dbReference type="PANTHER" id="PTHR48111">
    <property type="entry name" value="REGULATOR OF RPOS"/>
    <property type="match status" value="1"/>
</dbReference>
<dbReference type="GO" id="GO:0032993">
    <property type="term" value="C:protein-DNA complex"/>
    <property type="evidence" value="ECO:0007669"/>
    <property type="project" value="TreeGrafter"/>
</dbReference>
<dbReference type="SUPFAM" id="SSF46894">
    <property type="entry name" value="C-terminal effector domain of the bipartite response regulators"/>
    <property type="match status" value="1"/>
</dbReference>
<evidence type="ECO:0000256" key="6">
    <source>
        <dbReference type="ARBA" id="ARBA00023163"/>
    </source>
</evidence>
<evidence type="ECO:0000256" key="4">
    <source>
        <dbReference type="ARBA" id="ARBA00023015"/>
    </source>
</evidence>
<dbReference type="PANTHER" id="PTHR48111:SF22">
    <property type="entry name" value="REGULATOR OF RPOS"/>
    <property type="match status" value="1"/>
</dbReference>
<gene>
    <name evidence="12" type="ORF">HZI73_02945</name>
</gene>
<dbReference type="InterPro" id="IPR011006">
    <property type="entry name" value="CheY-like_superfamily"/>
</dbReference>
<keyword evidence="3" id="KW-0902">Two-component regulatory system</keyword>
<dbReference type="GO" id="GO:0000976">
    <property type="term" value="F:transcription cis-regulatory region binding"/>
    <property type="evidence" value="ECO:0007669"/>
    <property type="project" value="TreeGrafter"/>
</dbReference>
<dbReference type="PROSITE" id="PS51755">
    <property type="entry name" value="OMPR_PHOB"/>
    <property type="match status" value="1"/>
</dbReference>
<dbReference type="EMBL" id="CP058649">
    <property type="protein sequence ID" value="QUI21304.1"/>
    <property type="molecule type" value="Genomic_DNA"/>
</dbReference>
<dbReference type="FunFam" id="3.40.50.2300:FF:000001">
    <property type="entry name" value="DNA-binding response regulator PhoB"/>
    <property type="match status" value="1"/>
</dbReference>
<evidence type="ECO:0000259" key="10">
    <source>
        <dbReference type="PROSITE" id="PS50110"/>
    </source>
</evidence>
<dbReference type="Pfam" id="PF00486">
    <property type="entry name" value="Trans_reg_C"/>
    <property type="match status" value="1"/>
</dbReference>
<dbReference type="Gene3D" id="3.40.50.2300">
    <property type="match status" value="1"/>
</dbReference>
<keyword evidence="6" id="KW-0804">Transcription</keyword>
<evidence type="ECO:0000313" key="12">
    <source>
        <dbReference type="EMBL" id="QUI21304.1"/>
    </source>
</evidence>
<evidence type="ECO:0000256" key="3">
    <source>
        <dbReference type="ARBA" id="ARBA00023012"/>
    </source>
</evidence>
<dbReference type="GO" id="GO:0005829">
    <property type="term" value="C:cytosol"/>
    <property type="evidence" value="ECO:0007669"/>
    <property type="project" value="TreeGrafter"/>
</dbReference>
<protein>
    <recommendedName>
        <fullName evidence="1">Stage 0 sporulation protein A homolog</fullName>
    </recommendedName>
</protein>